<reference evidence="3 4" key="1">
    <citation type="submission" date="2018-07" db="EMBL/GenBank/DDBJ databases">
        <title>The complete nuclear genome of the prasinophyte Chloropicon primus (CCMP1205).</title>
        <authorList>
            <person name="Pombert J.-F."/>
            <person name="Otis C."/>
            <person name="Turmel M."/>
            <person name="Lemieux C."/>
        </authorList>
    </citation>
    <scope>NUCLEOTIDE SEQUENCE [LARGE SCALE GENOMIC DNA]</scope>
    <source>
        <strain evidence="3 4">CCMP1205</strain>
    </source>
</reference>
<dbReference type="Gene3D" id="1.10.10.750">
    <property type="entry name" value="Ypt/Rab-GAP domain of gyp1p, domain 1"/>
    <property type="match status" value="1"/>
</dbReference>
<dbReference type="GO" id="GO:0005096">
    <property type="term" value="F:GTPase activator activity"/>
    <property type="evidence" value="ECO:0007669"/>
    <property type="project" value="TreeGrafter"/>
</dbReference>
<dbReference type="STRING" id="1764295.A0A5B8MSC8"/>
<dbReference type="SMART" id="SM00164">
    <property type="entry name" value="TBC"/>
    <property type="match status" value="1"/>
</dbReference>
<feature type="compositionally biased region" description="Low complexity" evidence="1">
    <location>
        <begin position="44"/>
        <end position="55"/>
    </location>
</feature>
<organism evidence="3 4">
    <name type="scientific">Chloropicon primus</name>
    <dbReference type="NCBI Taxonomy" id="1764295"/>
    <lineage>
        <taxon>Eukaryota</taxon>
        <taxon>Viridiplantae</taxon>
        <taxon>Chlorophyta</taxon>
        <taxon>Chloropicophyceae</taxon>
        <taxon>Chloropicales</taxon>
        <taxon>Chloropicaceae</taxon>
        <taxon>Chloropicon</taxon>
    </lineage>
</organism>
<dbReference type="Gene3D" id="1.10.472.80">
    <property type="entry name" value="Ypt/Rab-GAP domain of gyp1p, domain 3"/>
    <property type="match status" value="1"/>
</dbReference>
<dbReference type="PANTHER" id="PTHR22957">
    <property type="entry name" value="TBC1 DOMAIN FAMILY MEMBER GTPASE-ACTIVATING PROTEIN"/>
    <property type="match status" value="1"/>
</dbReference>
<dbReference type="InterPro" id="IPR035969">
    <property type="entry name" value="Rab-GAP_TBC_sf"/>
</dbReference>
<feature type="region of interest" description="Disordered" evidence="1">
    <location>
        <begin position="13"/>
        <end position="64"/>
    </location>
</feature>
<dbReference type="InterPro" id="IPR000195">
    <property type="entry name" value="Rab-GAP-TBC_dom"/>
</dbReference>
<dbReference type="SUPFAM" id="SSF47923">
    <property type="entry name" value="Ypt/Rab-GAP domain of gyp1p"/>
    <property type="match status" value="2"/>
</dbReference>
<sequence length="389" mass="45042">MWENARRFAAYVSGEDSVVESPSPSPSKLENGAEARDQPHPAGTSTSTSTTSTTSYDKRKALMPREWSESQRDKLLKILNKSVVDIEQLQQVSWGGIPQDLRPICWQLMLGYLPRETSSWQDVVNCKRKAYRDLLKTHYEVSNSRKSEEELGTLRQIAIDAPRTEPTVKLFGKSALQRSLIRILYIRACTHPSSGYVQGLNDVLTPFLHVFLSRVFPGDMGTWDVDSIHDDKLIDIEGDCYWCFCKLMDRVEDMYTREQPGIRRCVKEMESLLRRVDKDLLSHMESEGLELLHFTVRWFNCLIMRELPFALVCRLWDTYIAEGDNIKSFVVFVALALLVNFSERLQNMDFQEMIILLQKLPTAEWTYKDLEMVLSEAFLWTQVFQDTKL</sequence>
<name>A0A5B8MSC8_9CHLO</name>
<proteinExistence type="predicted"/>
<protein>
    <submittedName>
        <fullName evidence="3">RabGAP/TBC GTPase</fullName>
    </submittedName>
</protein>
<accession>A0A5B8MSC8</accession>
<evidence type="ECO:0000259" key="2">
    <source>
        <dbReference type="PROSITE" id="PS50086"/>
    </source>
</evidence>
<evidence type="ECO:0000256" key="1">
    <source>
        <dbReference type="SAM" id="MobiDB-lite"/>
    </source>
</evidence>
<gene>
    <name evidence="3" type="ORF">A3770_07p47300</name>
</gene>
<feature type="domain" description="Rab-GAP TBC" evidence="2">
    <location>
        <begin position="96"/>
        <end position="323"/>
    </location>
</feature>
<dbReference type="AlphaFoldDB" id="A0A5B8MSC8"/>
<dbReference type="OrthoDB" id="26371at2759"/>
<evidence type="ECO:0000313" key="3">
    <source>
        <dbReference type="EMBL" id="QDZ22212.1"/>
    </source>
</evidence>
<keyword evidence="4" id="KW-1185">Reference proteome</keyword>
<dbReference type="EMBL" id="CP031040">
    <property type="protein sequence ID" value="QDZ22212.1"/>
    <property type="molecule type" value="Genomic_DNA"/>
</dbReference>
<evidence type="ECO:0000313" key="4">
    <source>
        <dbReference type="Proteomes" id="UP000316726"/>
    </source>
</evidence>
<dbReference type="FunFam" id="1.10.472.80:FF:000001">
    <property type="entry name" value="TBC1 domain family member 22B"/>
    <property type="match status" value="1"/>
</dbReference>
<dbReference type="PROSITE" id="PS50086">
    <property type="entry name" value="TBC_RABGAP"/>
    <property type="match status" value="1"/>
</dbReference>
<dbReference type="Pfam" id="PF00566">
    <property type="entry name" value="RabGAP-TBC"/>
    <property type="match status" value="1"/>
</dbReference>
<feature type="compositionally biased region" description="Low complexity" evidence="1">
    <location>
        <begin position="13"/>
        <end position="22"/>
    </location>
</feature>
<dbReference type="Proteomes" id="UP000316726">
    <property type="component" value="Chromosome 7"/>
</dbReference>
<dbReference type="Gene3D" id="1.10.8.270">
    <property type="entry name" value="putative rabgap domain of human tbc1 domain family member 14 like domains"/>
    <property type="match status" value="1"/>
</dbReference>
<dbReference type="PANTHER" id="PTHR22957:SF26">
    <property type="entry name" value="LD44506P"/>
    <property type="match status" value="1"/>
</dbReference>